<name>A0A1H5XUF5_9BACT</name>
<dbReference type="AlphaFoldDB" id="A0A1H5XUF5"/>
<dbReference type="STRING" id="1120964.GCA_001313265_06523"/>
<accession>A0A1H5XUF5</accession>
<dbReference type="Proteomes" id="UP000236736">
    <property type="component" value="Unassembled WGS sequence"/>
</dbReference>
<dbReference type="EMBL" id="FNVR01000015">
    <property type="protein sequence ID" value="SEG15288.1"/>
    <property type="molecule type" value="Genomic_DNA"/>
</dbReference>
<proteinExistence type="predicted"/>
<evidence type="ECO:0000313" key="2">
    <source>
        <dbReference type="Proteomes" id="UP000236736"/>
    </source>
</evidence>
<evidence type="ECO:0000313" key="1">
    <source>
        <dbReference type="EMBL" id="SEG15288.1"/>
    </source>
</evidence>
<organism evidence="1 2">
    <name type="scientific">Algoriphagus boritolerans DSM 17298 = JCM 18970</name>
    <dbReference type="NCBI Taxonomy" id="1120964"/>
    <lineage>
        <taxon>Bacteria</taxon>
        <taxon>Pseudomonadati</taxon>
        <taxon>Bacteroidota</taxon>
        <taxon>Cytophagia</taxon>
        <taxon>Cytophagales</taxon>
        <taxon>Cyclobacteriaceae</taxon>
        <taxon>Algoriphagus</taxon>
    </lineage>
</organism>
<keyword evidence="2" id="KW-1185">Reference proteome</keyword>
<protein>
    <submittedName>
        <fullName evidence="1">Uncharacterized protein</fullName>
    </submittedName>
</protein>
<reference evidence="2" key="1">
    <citation type="submission" date="2016-10" db="EMBL/GenBank/DDBJ databases">
        <authorList>
            <person name="Varghese N."/>
            <person name="Submissions S."/>
        </authorList>
    </citation>
    <scope>NUCLEOTIDE SEQUENCE [LARGE SCALE GENOMIC DNA]</scope>
    <source>
        <strain evidence="2">DSM 17298</strain>
    </source>
</reference>
<sequence>MDSEQLLGGLEELKKQLENDSLPVEIAELLELSNQTLDEHLIRHTKTKIVFGKK</sequence>
<gene>
    <name evidence="1" type="ORF">SAMN03080598_02681</name>
</gene>